<proteinExistence type="predicted"/>
<gene>
    <name evidence="2" type="ORF">GCM10010361_29160</name>
</gene>
<feature type="transmembrane region" description="Helical" evidence="1">
    <location>
        <begin position="116"/>
        <end position="135"/>
    </location>
</feature>
<dbReference type="Proteomes" id="UP001500909">
    <property type="component" value="Unassembled WGS sequence"/>
</dbReference>
<dbReference type="Gene3D" id="1.20.144.10">
    <property type="entry name" value="Phosphatidic acid phosphatase type 2/haloperoxidase"/>
    <property type="match status" value="1"/>
</dbReference>
<evidence type="ECO:0000313" key="2">
    <source>
        <dbReference type="EMBL" id="GAA0463445.1"/>
    </source>
</evidence>
<protein>
    <recommendedName>
        <fullName evidence="4">Phosphatidic acid phosphatase type 2/haloperoxidase domain-containing protein</fullName>
    </recommendedName>
</protein>
<organism evidence="2 3">
    <name type="scientific">Streptomyces olivaceiscleroticus</name>
    <dbReference type="NCBI Taxonomy" id="68245"/>
    <lineage>
        <taxon>Bacteria</taxon>
        <taxon>Bacillati</taxon>
        <taxon>Actinomycetota</taxon>
        <taxon>Actinomycetes</taxon>
        <taxon>Kitasatosporales</taxon>
        <taxon>Streptomycetaceae</taxon>
        <taxon>Streptomyces</taxon>
    </lineage>
</organism>
<reference evidence="2 3" key="1">
    <citation type="journal article" date="2019" name="Int. J. Syst. Evol. Microbiol.">
        <title>The Global Catalogue of Microorganisms (GCM) 10K type strain sequencing project: providing services to taxonomists for standard genome sequencing and annotation.</title>
        <authorList>
            <consortium name="The Broad Institute Genomics Platform"/>
            <consortium name="The Broad Institute Genome Sequencing Center for Infectious Disease"/>
            <person name="Wu L."/>
            <person name="Ma J."/>
        </authorList>
    </citation>
    <scope>NUCLEOTIDE SEQUENCE [LARGE SCALE GENOMIC DNA]</scope>
    <source>
        <strain evidence="2 3">JCM 4805</strain>
    </source>
</reference>
<dbReference type="EMBL" id="BAAABY010000023">
    <property type="protein sequence ID" value="GAA0463445.1"/>
    <property type="molecule type" value="Genomic_DNA"/>
</dbReference>
<keyword evidence="3" id="KW-1185">Reference proteome</keyword>
<accession>A0ABN0ZYV7</accession>
<sequence length="204" mass="21353">MSVGSARGGGWPDRVAAWVTGAATPTVVLATVLVAIGWHSTWPAGTGLVWGAVVGVFCGGVPHAVLHFGVHRKWWSDRHVRAREQRPIPLLVTTASVTAGALTACLVPEVPHELTAATAVMLCGAICVLAISTVWKISIHTSVTACAMALTVPAFGPQWLWTSLVVPLVAWSRVRLRDHTLSQVLGGTLLGLAVPTLVHPPVPG</sequence>
<comment type="caution">
    <text evidence="2">The sequence shown here is derived from an EMBL/GenBank/DDBJ whole genome shotgun (WGS) entry which is preliminary data.</text>
</comment>
<feature type="transmembrane region" description="Helical" evidence="1">
    <location>
        <begin position="90"/>
        <end position="110"/>
    </location>
</feature>
<evidence type="ECO:0000256" key="1">
    <source>
        <dbReference type="SAM" id="Phobius"/>
    </source>
</evidence>
<keyword evidence="1" id="KW-1133">Transmembrane helix</keyword>
<evidence type="ECO:0000313" key="3">
    <source>
        <dbReference type="Proteomes" id="UP001500909"/>
    </source>
</evidence>
<evidence type="ECO:0008006" key="4">
    <source>
        <dbReference type="Google" id="ProtNLM"/>
    </source>
</evidence>
<name>A0ABN0ZYV7_9ACTN</name>
<keyword evidence="1" id="KW-0472">Membrane</keyword>
<keyword evidence="1" id="KW-0812">Transmembrane</keyword>
<dbReference type="RefSeq" id="WP_346095359.1">
    <property type="nucleotide sequence ID" value="NZ_BAAABY010000023.1"/>
</dbReference>
<feature type="transmembrane region" description="Helical" evidence="1">
    <location>
        <begin position="48"/>
        <end position="70"/>
    </location>
</feature>
<feature type="transmembrane region" description="Helical" evidence="1">
    <location>
        <begin position="15"/>
        <end position="36"/>
    </location>
</feature>